<evidence type="ECO:0000313" key="3">
    <source>
        <dbReference type="Proteomes" id="UP000275267"/>
    </source>
</evidence>
<proteinExistence type="predicted"/>
<dbReference type="EMBL" id="PQIB02000007">
    <property type="protein sequence ID" value="RLN07319.1"/>
    <property type="molecule type" value="Genomic_DNA"/>
</dbReference>
<accession>A0A3L6RNL9</accession>
<dbReference type="AlphaFoldDB" id="A0A3L6RNL9"/>
<feature type="compositionally biased region" description="Basic residues" evidence="1">
    <location>
        <begin position="25"/>
        <end position="34"/>
    </location>
</feature>
<keyword evidence="3" id="KW-1185">Reference proteome</keyword>
<feature type="region of interest" description="Disordered" evidence="1">
    <location>
        <begin position="25"/>
        <end position="61"/>
    </location>
</feature>
<gene>
    <name evidence="2" type="ORF">C2845_PM11G05360</name>
</gene>
<dbReference type="Proteomes" id="UP000275267">
    <property type="component" value="Unassembled WGS sequence"/>
</dbReference>
<evidence type="ECO:0000256" key="1">
    <source>
        <dbReference type="SAM" id="MobiDB-lite"/>
    </source>
</evidence>
<comment type="caution">
    <text evidence="2">The sequence shown here is derived from an EMBL/GenBank/DDBJ whole genome shotgun (WGS) entry which is preliminary data.</text>
</comment>
<organism evidence="2 3">
    <name type="scientific">Panicum miliaceum</name>
    <name type="common">Proso millet</name>
    <name type="synonym">Broomcorn millet</name>
    <dbReference type="NCBI Taxonomy" id="4540"/>
    <lineage>
        <taxon>Eukaryota</taxon>
        <taxon>Viridiplantae</taxon>
        <taxon>Streptophyta</taxon>
        <taxon>Embryophyta</taxon>
        <taxon>Tracheophyta</taxon>
        <taxon>Spermatophyta</taxon>
        <taxon>Magnoliopsida</taxon>
        <taxon>Liliopsida</taxon>
        <taxon>Poales</taxon>
        <taxon>Poaceae</taxon>
        <taxon>PACMAD clade</taxon>
        <taxon>Panicoideae</taxon>
        <taxon>Panicodae</taxon>
        <taxon>Paniceae</taxon>
        <taxon>Panicinae</taxon>
        <taxon>Panicum</taxon>
        <taxon>Panicum sect. Panicum</taxon>
    </lineage>
</organism>
<protein>
    <submittedName>
        <fullName evidence="2">Uncharacterized protein</fullName>
    </submittedName>
</protein>
<evidence type="ECO:0000313" key="2">
    <source>
        <dbReference type="EMBL" id="RLN07319.1"/>
    </source>
</evidence>
<reference evidence="3" key="1">
    <citation type="journal article" date="2019" name="Nat. Commun.">
        <title>The genome of broomcorn millet.</title>
        <authorList>
            <person name="Zou C."/>
            <person name="Miki D."/>
            <person name="Li D."/>
            <person name="Tang Q."/>
            <person name="Xiao L."/>
            <person name="Rajput S."/>
            <person name="Deng P."/>
            <person name="Jia W."/>
            <person name="Huang R."/>
            <person name="Zhang M."/>
            <person name="Sun Y."/>
            <person name="Hu J."/>
            <person name="Fu X."/>
            <person name="Schnable P.S."/>
            <person name="Li F."/>
            <person name="Zhang H."/>
            <person name="Feng B."/>
            <person name="Zhu X."/>
            <person name="Liu R."/>
            <person name="Schnable J.C."/>
            <person name="Zhu J.-K."/>
            <person name="Zhang H."/>
        </authorList>
    </citation>
    <scope>NUCLEOTIDE SEQUENCE [LARGE SCALE GENOMIC DNA]</scope>
</reference>
<feature type="region of interest" description="Disordered" evidence="1">
    <location>
        <begin position="75"/>
        <end position="118"/>
    </location>
</feature>
<sequence length="118" mass="12294">MMNKKLGKKVGTILFLWKKKMRNKSYTRRRKLEKKGKEKKSGAPGGAATGQPAAAVGEHAAPTVAPVRELLVPDGPPFALQPAPGAACQRPCEGLPRAPSSAAPPGTVLPPAVLPLSP</sequence>
<name>A0A3L6RNL9_PANMI</name>